<proteinExistence type="predicted"/>
<dbReference type="CDD" id="cd06259">
    <property type="entry name" value="YdcF-like"/>
    <property type="match status" value="1"/>
</dbReference>
<organism evidence="2 3">
    <name type="scientific">Myceligenerans pegani</name>
    <dbReference type="NCBI Taxonomy" id="2776917"/>
    <lineage>
        <taxon>Bacteria</taxon>
        <taxon>Bacillati</taxon>
        <taxon>Actinomycetota</taxon>
        <taxon>Actinomycetes</taxon>
        <taxon>Micrococcales</taxon>
        <taxon>Promicromonosporaceae</taxon>
        <taxon>Myceligenerans</taxon>
    </lineage>
</organism>
<dbReference type="InterPro" id="IPR014729">
    <property type="entry name" value="Rossmann-like_a/b/a_fold"/>
</dbReference>
<reference evidence="2 3" key="1">
    <citation type="submission" date="2020-10" db="EMBL/GenBank/DDBJ databases">
        <title>Myceligenerans pegani sp. nov., an endophytic actinomycete isolated from Peganum harmala L. in Xinjiang, China.</title>
        <authorList>
            <person name="Xin L."/>
        </authorList>
    </citation>
    <scope>NUCLEOTIDE SEQUENCE [LARGE SCALE GENOMIC DNA]</scope>
    <source>
        <strain evidence="2 3">TRM65318</strain>
    </source>
</reference>
<keyword evidence="3" id="KW-1185">Reference proteome</keyword>
<evidence type="ECO:0000313" key="2">
    <source>
        <dbReference type="EMBL" id="MBE1876615.1"/>
    </source>
</evidence>
<protein>
    <submittedName>
        <fullName evidence="2">YdcF family protein</fullName>
    </submittedName>
</protein>
<dbReference type="RefSeq" id="WP_192863182.1">
    <property type="nucleotide sequence ID" value="NZ_JADAQT010000088.1"/>
</dbReference>
<dbReference type="PANTHER" id="PTHR30336:SF20">
    <property type="entry name" value="DUF218 DOMAIN-CONTAINING PROTEIN"/>
    <property type="match status" value="1"/>
</dbReference>
<sequence>MSSPSVIRDAQVLWEFHQLPDEHRSTDIAIGLGGHDIGVAEHVADLYRQGWFPLVVFTGANAPTTVDRFPRGEAVHFAERAEALGVPADAILVETKATNTSENFTFTRELLLGRGLDPRSATIVSRPYQQRRAWATVRKLWPQLDVVCSARWLALEDYIASIGDEQRVLNMLVGDTQRLWVYADAGFAVPVKVPDDVRGAYERLVKAGYTKRLLVEE</sequence>
<dbReference type="InterPro" id="IPR003848">
    <property type="entry name" value="DUF218"/>
</dbReference>
<dbReference type="Gene3D" id="3.40.50.620">
    <property type="entry name" value="HUPs"/>
    <property type="match status" value="1"/>
</dbReference>
<dbReference type="Pfam" id="PF02698">
    <property type="entry name" value="DUF218"/>
    <property type="match status" value="1"/>
</dbReference>
<gene>
    <name evidence="2" type="ORF">IHE71_12945</name>
</gene>
<dbReference type="EMBL" id="JADAQT010000088">
    <property type="protein sequence ID" value="MBE1876615.1"/>
    <property type="molecule type" value="Genomic_DNA"/>
</dbReference>
<dbReference type="InterPro" id="IPR051599">
    <property type="entry name" value="Cell_Envelope_Assoc"/>
</dbReference>
<name>A0ABR9MYZ0_9MICO</name>
<evidence type="ECO:0000313" key="3">
    <source>
        <dbReference type="Proteomes" id="UP000625527"/>
    </source>
</evidence>
<evidence type="ECO:0000259" key="1">
    <source>
        <dbReference type="Pfam" id="PF02698"/>
    </source>
</evidence>
<dbReference type="PANTHER" id="PTHR30336">
    <property type="entry name" value="INNER MEMBRANE PROTEIN, PROBABLE PERMEASE"/>
    <property type="match status" value="1"/>
</dbReference>
<accession>A0ABR9MYZ0</accession>
<dbReference type="Proteomes" id="UP000625527">
    <property type="component" value="Unassembled WGS sequence"/>
</dbReference>
<comment type="caution">
    <text evidence="2">The sequence shown here is derived from an EMBL/GenBank/DDBJ whole genome shotgun (WGS) entry which is preliminary data.</text>
</comment>
<feature type="domain" description="DUF218" evidence="1">
    <location>
        <begin position="32"/>
        <end position="149"/>
    </location>
</feature>